<dbReference type="GO" id="GO:0008270">
    <property type="term" value="F:zinc ion binding"/>
    <property type="evidence" value="ECO:0007669"/>
    <property type="project" value="UniProtKB-KW"/>
</dbReference>
<feature type="domain" description="Zinc finger DksA/TraR C4-type" evidence="6">
    <location>
        <begin position="81"/>
        <end position="115"/>
    </location>
</feature>
<organism evidence="7 8">
    <name type="scientific">Natronospira elongata</name>
    <dbReference type="NCBI Taxonomy" id="3110268"/>
    <lineage>
        <taxon>Bacteria</taxon>
        <taxon>Pseudomonadati</taxon>
        <taxon>Pseudomonadota</taxon>
        <taxon>Gammaproteobacteria</taxon>
        <taxon>Natronospirales</taxon>
        <taxon>Natronospiraceae</taxon>
        <taxon>Natronospira</taxon>
    </lineage>
</organism>
<evidence type="ECO:0000313" key="8">
    <source>
        <dbReference type="Proteomes" id="UP001302316"/>
    </source>
</evidence>
<sequence>MPTMDRFNAILNGKRDAVLADIRRLQNEEKSLSRDVGLREVMDTKDISFRDSVAVIRNAGLRREAEELEDIRAALARIENGSYGICIVCDEVIPEARLEAWPTAKRCRPCQEKREAEKAGRH</sequence>
<evidence type="ECO:0000256" key="1">
    <source>
        <dbReference type="ARBA" id="ARBA00022723"/>
    </source>
</evidence>
<dbReference type="PANTHER" id="PTHR33823">
    <property type="entry name" value="RNA POLYMERASE-BINDING TRANSCRIPTION FACTOR DKSA-RELATED"/>
    <property type="match status" value="1"/>
</dbReference>
<dbReference type="SUPFAM" id="SSF109635">
    <property type="entry name" value="DnaK suppressor protein DksA, alpha-hairpin domain"/>
    <property type="match status" value="1"/>
</dbReference>
<reference evidence="7 8" key="1">
    <citation type="submission" date="2023-12" db="EMBL/GenBank/DDBJ databases">
        <title>Whole-genome sequencing of halo(alkali)philic microorganisms from hypersaline lakes.</title>
        <authorList>
            <person name="Sorokin D.Y."/>
            <person name="Merkel A.Y."/>
            <person name="Messina E."/>
            <person name="Yakimov M."/>
        </authorList>
    </citation>
    <scope>NUCLEOTIDE SEQUENCE [LARGE SCALE GENOMIC DNA]</scope>
    <source>
        <strain evidence="7 8">AB-CW1</strain>
    </source>
</reference>
<keyword evidence="5" id="KW-0175">Coiled coil</keyword>
<keyword evidence="8" id="KW-1185">Reference proteome</keyword>
<dbReference type="SUPFAM" id="SSF57716">
    <property type="entry name" value="Glucocorticoid receptor-like (DNA-binding domain)"/>
    <property type="match status" value="1"/>
</dbReference>
<accession>A0AAP6ML08</accession>
<evidence type="ECO:0000256" key="3">
    <source>
        <dbReference type="ARBA" id="ARBA00022833"/>
    </source>
</evidence>
<gene>
    <name evidence="7" type="ORF">VCB98_12650</name>
</gene>
<evidence type="ECO:0000256" key="2">
    <source>
        <dbReference type="ARBA" id="ARBA00022771"/>
    </source>
</evidence>
<evidence type="ECO:0000256" key="5">
    <source>
        <dbReference type="SAM" id="Coils"/>
    </source>
</evidence>
<feature type="zinc finger region" description="dksA C4-type" evidence="4">
    <location>
        <begin position="86"/>
        <end position="110"/>
    </location>
</feature>
<dbReference type="EMBL" id="JAYGII010000046">
    <property type="protein sequence ID" value="MEA5446668.1"/>
    <property type="molecule type" value="Genomic_DNA"/>
</dbReference>
<dbReference type="PROSITE" id="PS51128">
    <property type="entry name" value="ZF_DKSA_2"/>
    <property type="match status" value="1"/>
</dbReference>
<evidence type="ECO:0000313" key="7">
    <source>
        <dbReference type="EMBL" id="MEA5446668.1"/>
    </source>
</evidence>
<dbReference type="Pfam" id="PF01258">
    <property type="entry name" value="zf-dskA_traR"/>
    <property type="match status" value="1"/>
</dbReference>
<name>A0AAP6ML08_9GAMM</name>
<keyword evidence="2" id="KW-0863">Zinc-finger</keyword>
<dbReference type="InterPro" id="IPR000962">
    <property type="entry name" value="Znf_DskA_TraR"/>
</dbReference>
<dbReference type="Proteomes" id="UP001302316">
    <property type="component" value="Unassembled WGS sequence"/>
</dbReference>
<evidence type="ECO:0000259" key="6">
    <source>
        <dbReference type="Pfam" id="PF01258"/>
    </source>
</evidence>
<feature type="coiled-coil region" evidence="5">
    <location>
        <begin position="8"/>
        <end position="81"/>
    </location>
</feature>
<dbReference type="AlphaFoldDB" id="A0AAP6ML08"/>
<keyword evidence="1" id="KW-0479">Metal-binding</keyword>
<dbReference type="InterPro" id="IPR037187">
    <property type="entry name" value="DnaK_N"/>
</dbReference>
<evidence type="ECO:0000256" key="4">
    <source>
        <dbReference type="PROSITE-ProRule" id="PRU00510"/>
    </source>
</evidence>
<dbReference type="PANTHER" id="PTHR33823:SF4">
    <property type="entry name" value="GENERAL STRESS PROTEIN 16O"/>
    <property type="match status" value="1"/>
</dbReference>
<protein>
    <submittedName>
        <fullName evidence="7">TraR/DksA C4-type zinc finger protein</fullName>
    </submittedName>
</protein>
<proteinExistence type="predicted"/>
<dbReference type="RefSeq" id="WP_346053100.1">
    <property type="nucleotide sequence ID" value="NZ_JAYGII010000046.1"/>
</dbReference>
<keyword evidence="3" id="KW-0862">Zinc</keyword>
<dbReference type="Gene3D" id="1.20.120.910">
    <property type="entry name" value="DksA, coiled-coil domain"/>
    <property type="match status" value="1"/>
</dbReference>
<comment type="caution">
    <text evidence="7">The sequence shown here is derived from an EMBL/GenBank/DDBJ whole genome shotgun (WGS) entry which is preliminary data.</text>
</comment>